<organism evidence="1 2">
    <name type="scientific">Astatotilapia calliptera</name>
    <name type="common">Eastern happy</name>
    <name type="synonym">Chromis callipterus</name>
    <dbReference type="NCBI Taxonomy" id="8154"/>
    <lineage>
        <taxon>Eukaryota</taxon>
        <taxon>Metazoa</taxon>
        <taxon>Chordata</taxon>
        <taxon>Craniata</taxon>
        <taxon>Vertebrata</taxon>
        <taxon>Euteleostomi</taxon>
        <taxon>Actinopterygii</taxon>
        <taxon>Neopterygii</taxon>
        <taxon>Teleostei</taxon>
        <taxon>Neoteleostei</taxon>
        <taxon>Acanthomorphata</taxon>
        <taxon>Ovalentaria</taxon>
        <taxon>Cichlomorphae</taxon>
        <taxon>Cichliformes</taxon>
        <taxon>Cichlidae</taxon>
        <taxon>African cichlids</taxon>
        <taxon>Pseudocrenilabrinae</taxon>
        <taxon>Haplochromini</taxon>
        <taxon>Astatotilapia</taxon>
    </lineage>
</organism>
<reference evidence="1" key="2">
    <citation type="submission" date="2025-08" db="UniProtKB">
        <authorList>
            <consortium name="Ensembl"/>
        </authorList>
    </citation>
    <scope>IDENTIFICATION</scope>
</reference>
<sequence length="92" mass="10289">MGKKKVPVLYRAPLPLYSVKVDPDTGLVIKKYIPCSVLIGLANTGTVAHNRQMVHSDHLTRGSTITLVRDGERDKADRRGRREELQMTCNVC</sequence>
<dbReference type="GeneTree" id="ENSGT00940000179850"/>
<evidence type="ECO:0000313" key="1">
    <source>
        <dbReference type="Ensembl" id="ENSACLP00000063042.1"/>
    </source>
</evidence>
<name>A0AAX7U2K5_ASTCA</name>
<proteinExistence type="predicted"/>
<dbReference type="Proteomes" id="UP000265100">
    <property type="component" value="Chromosome 11"/>
</dbReference>
<protein>
    <submittedName>
        <fullName evidence="1">Uncharacterized protein</fullName>
    </submittedName>
</protein>
<keyword evidence="2" id="KW-1185">Reference proteome</keyword>
<reference evidence="1" key="1">
    <citation type="submission" date="2018-05" db="EMBL/GenBank/DDBJ databases">
        <authorList>
            <person name="Datahose"/>
        </authorList>
    </citation>
    <scope>NUCLEOTIDE SEQUENCE</scope>
</reference>
<dbReference type="Ensembl" id="ENSACLT00000051586.1">
    <property type="protein sequence ID" value="ENSACLP00000063042.1"/>
    <property type="gene ID" value="ENSACLG00000029477.1"/>
</dbReference>
<reference evidence="1" key="3">
    <citation type="submission" date="2025-09" db="UniProtKB">
        <authorList>
            <consortium name="Ensembl"/>
        </authorList>
    </citation>
    <scope>IDENTIFICATION</scope>
</reference>
<dbReference type="AlphaFoldDB" id="A0AAX7U2K5"/>
<accession>A0AAX7U2K5</accession>
<evidence type="ECO:0000313" key="2">
    <source>
        <dbReference type="Proteomes" id="UP000265100"/>
    </source>
</evidence>